<organism evidence="5 6">
    <name type="scientific">Bacteroides thetaiotaomicron</name>
    <dbReference type="NCBI Taxonomy" id="818"/>
    <lineage>
        <taxon>Bacteria</taxon>
        <taxon>Pseudomonadati</taxon>
        <taxon>Bacteroidota</taxon>
        <taxon>Bacteroidia</taxon>
        <taxon>Bacteroidales</taxon>
        <taxon>Bacteroidaceae</taxon>
        <taxon>Bacteroides</taxon>
    </lineage>
</organism>
<protein>
    <recommendedName>
        <fullName evidence="1">Fido domain-containing protein</fullName>
    </recommendedName>
</protein>
<evidence type="ECO:0000313" key="6">
    <source>
        <dbReference type="Proteomes" id="UP000283616"/>
    </source>
</evidence>
<evidence type="ECO:0000313" key="9">
    <source>
        <dbReference type="Proteomes" id="UP000488521"/>
    </source>
</evidence>
<comment type="caution">
    <text evidence="5">The sequence shown here is derived from an EMBL/GenBank/DDBJ whole genome shotgun (WGS) entry which is preliminary data.</text>
</comment>
<dbReference type="Proteomes" id="UP000436825">
    <property type="component" value="Unassembled WGS sequence"/>
</dbReference>
<dbReference type="EMBL" id="WCSB01000011">
    <property type="protein sequence ID" value="KAB4451476.1"/>
    <property type="molecule type" value="Genomic_DNA"/>
</dbReference>
<dbReference type="SUPFAM" id="SSF140931">
    <property type="entry name" value="Fic-like"/>
    <property type="match status" value="1"/>
</dbReference>
<dbReference type="Proteomes" id="UP000283616">
    <property type="component" value="Unassembled WGS sequence"/>
</dbReference>
<dbReference type="EMBL" id="WCRS01000011">
    <property type="protein sequence ID" value="KAB4472410.1"/>
    <property type="molecule type" value="Genomic_DNA"/>
</dbReference>
<dbReference type="EMBL" id="QROV01000010">
    <property type="protein sequence ID" value="RHL59610.1"/>
    <property type="molecule type" value="Genomic_DNA"/>
</dbReference>
<sequence length="79" mass="9483">MSWPFSCRLMRFSNGNKRTARMIESISLMNVGIIPVYPVKDSDILNYRKGLIAFYEMEDYSLYTDYFLDRQIERIKEIE</sequence>
<dbReference type="Gene3D" id="1.10.3290.10">
    <property type="entry name" value="Fido-like domain"/>
    <property type="match status" value="1"/>
</dbReference>
<dbReference type="PROSITE" id="PS51459">
    <property type="entry name" value="FIDO"/>
    <property type="match status" value="1"/>
</dbReference>
<dbReference type="Proteomes" id="UP000488521">
    <property type="component" value="Unassembled WGS sequence"/>
</dbReference>
<proteinExistence type="predicted"/>
<evidence type="ECO:0000259" key="1">
    <source>
        <dbReference type="PROSITE" id="PS51459"/>
    </source>
</evidence>
<reference evidence="5 6" key="1">
    <citation type="submission" date="2018-08" db="EMBL/GenBank/DDBJ databases">
        <title>A genome reference for cultivated species of the human gut microbiota.</title>
        <authorList>
            <person name="Zou Y."/>
            <person name="Xue W."/>
            <person name="Luo G."/>
        </authorList>
    </citation>
    <scope>NUCLEOTIDE SEQUENCE [LARGE SCALE GENOMIC DNA]</scope>
    <source>
        <strain evidence="5 6">AF37-12</strain>
    </source>
</reference>
<evidence type="ECO:0000313" key="8">
    <source>
        <dbReference type="Proteomes" id="UP000460317"/>
    </source>
</evidence>
<dbReference type="AlphaFoldDB" id="A0A139KNZ9"/>
<evidence type="ECO:0000313" key="3">
    <source>
        <dbReference type="EMBL" id="KAB4451476.1"/>
    </source>
</evidence>
<dbReference type="Proteomes" id="UP000460317">
    <property type="component" value="Unassembled WGS sequence"/>
</dbReference>
<feature type="domain" description="Fido" evidence="1">
    <location>
        <begin position="1"/>
        <end position="69"/>
    </location>
</feature>
<reference evidence="7 8" key="2">
    <citation type="journal article" date="2019" name="Nat. Med.">
        <title>A library of human gut bacterial isolates paired with longitudinal multiomics data enables mechanistic microbiome research.</title>
        <authorList>
            <person name="Poyet M."/>
            <person name="Groussin M."/>
            <person name="Gibbons S.M."/>
            <person name="Avila-Pacheco J."/>
            <person name="Jiang X."/>
            <person name="Kearney S.M."/>
            <person name="Perrotta A.R."/>
            <person name="Berdy B."/>
            <person name="Zhao S."/>
            <person name="Lieberman T.D."/>
            <person name="Swanson P.K."/>
            <person name="Smith M."/>
            <person name="Roesemann S."/>
            <person name="Alexander J.E."/>
            <person name="Rich S.A."/>
            <person name="Livny J."/>
            <person name="Vlamakis H."/>
            <person name="Clish C."/>
            <person name="Bullock K."/>
            <person name="Deik A."/>
            <person name="Scott J."/>
            <person name="Pierce K.A."/>
            <person name="Xavier R.J."/>
            <person name="Alm E.J."/>
        </authorList>
    </citation>
    <scope>NUCLEOTIDE SEQUENCE [LARGE SCALE GENOMIC DNA]</scope>
    <source>
        <strain evidence="4 9">BIOML-A156</strain>
        <strain evidence="2 7">BIOML-A160</strain>
        <strain evidence="3 8">BIOML-A165</strain>
    </source>
</reference>
<dbReference type="InterPro" id="IPR003812">
    <property type="entry name" value="Fido"/>
</dbReference>
<gene>
    <name evidence="5" type="ORF">DW011_10540</name>
    <name evidence="4" type="ORF">GAN59_15405</name>
    <name evidence="2" type="ORF">GAN75_25515</name>
    <name evidence="3" type="ORF">GAN93_13420</name>
</gene>
<evidence type="ECO:0000313" key="7">
    <source>
        <dbReference type="Proteomes" id="UP000436825"/>
    </source>
</evidence>
<dbReference type="EMBL" id="WCRW01000029">
    <property type="protein sequence ID" value="KAB4450383.1"/>
    <property type="molecule type" value="Genomic_DNA"/>
</dbReference>
<dbReference type="InterPro" id="IPR036597">
    <property type="entry name" value="Fido-like_dom_sf"/>
</dbReference>
<evidence type="ECO:0000313" key="2">
    <source>
        <dbReference type="EMBL" id="KAB4450383.1"/>
    </source>
</evidence>
<accession>A0A139KNZ9</accession>
<evidence type="ECO:0000313" key="4">
    <source>
        <dbReference type="EMBL" id="KAB4472410.1"/>
    </source>
</evidence>
<evidence type="ECO:0000313" key="5">
    <source>
        <dbReference type="EMBL" id="RHL59610.1"/>
    </source>
</evidence>
<name>A0A139KNZ9_BACT4</name>